<dbReference type="KEGG" id="tfo:BFO_2871"/>
<name>G8UNR9_TANFA</name>
<reference evidence="2" key="1">
    <citation type="submission" date="2011-12" db="EMBL/GenBank/DDBJ databases">
        <title>Complete sequence of Tannerella forsythia ATCC 43037.</title>
        <authorList>
            <person name="Dewhirst F."/>
            <person name="Tanner A."/>
            <person name="Izard J."/>
            <person name="Brinkac L."/>
            <person name="Durkin A.S."/>
            <person name="Hostetler J."/>
            <person name="Shetty J."/>
            <person name="Torralba M."/>
            <person name="Gill S."/>
            <person name="Nelson K."/>
        </authorList>
    </citation>
    <scope>NUCLEOTIDE SEQUENCE [LARGE SCALE GENOMIC DNA]</scope>
    <source>
        <strain evidence="2">ATCC 43037 / JCM 10827 / CCUG 33226 / KCTC 5666 / FDC 338</strain>
    </source>
</reference>
<proteinExistence type="predicted"/>
<sequence length="43" mass="5247">MNNERILLRLLKKMLFVCMPQYHTEYHPIITFFNKAVPTFKGY</sequence>
<evidence type="ECO:0000313" key="1">
    <source>
        <dbReference type="EMBL" id="AEW21328.1"/>
    </source>
</evidence>
<protein>
    <submittedName>
        <fullName evidence="1">Uncharacterized protein</fullName>
    </submittedName>
</protein>
<dbReference type="AlphaFoldDB" id="G8UNR9"/>
<accession>G8UNR9</accession>
<dbReference type="HOGENOM" id="CLU_3240730_0_0_10"/>
<keyword evidence="2" id="KW-1185">Reference proteome</keyword>
<dbReference type="EMBL" id="CP003191">
    <property type="protein sequence ID" value="AEW21328.1"/>
    <property type="molecule type" value="Genomic_DNA"/>
</dbReference>
<dbReference type="STRING" id="203275.BFO_2871"/>
<organism evidence="1 2">
    <name type="scientific">Tannerella forsythia (strain ATCC 43037 / JCM 10827 / CCUG 21028 A / KCTC 5666 / FDC 338)</name>
    <name type="common">Bacteroides forsythus</name>
    <dbReference type="NCBI Taxonomy" id="203275"/>
    <lineage>
        <taxon>Bacteria</taxon>
        <taxon>Pseudomonadati</taxon>
        <taxon>Bacteroidota</taxon>
        <taxon>Bacteroidia</taxon>
        <taxon>Bacteroidales</taxon>
        <taxon>Tannerellaceae</taxon>
        <taxon>Tannerella</taxon>
    </lineage>
</organism>
<dbReference type="Proteomes" id="UP000005436">
    <property type="component" value="Chromosome"/>
</dbReference>
<gene>
    <name evidence="1" type="ordered locus">BFO_2871</name>
</gene>
<evidence type="ECO:0000313" key="2">
    <source>
        <dbReference type="Proteomes" id="UP000005436"/>
    </source>
</evidence>